<protein>
    <submittedName>
        <fullName evidence="4">ABC transporter substrate-binding protein</fullName>
    </submittedName>
</protein>
<comment type="similarity">
    <text evidence="1">Belongs to the leucine-binding protein family.</text>
</comment>
<organism evidence="4 5">
    <name type="scientific">Haematobacter massiliensis</name>
    <dbReference type="NCBI Taxonomy" id="195105"/>
    <lineage>
        <taxon>Bacteria</taxon>
        <taxon>Pseudomonadati</taxon>
        <taxon>Pseudomonadota</taxon>
        <taxon>Alphaproteobacteria</taxon>
        <taxon>Rhodobacterales</taxon>
        <taxon>Paracoccaceae</taxon>
        <taxon>Haematobacter</taxon>
    </lineage>
</organism>
<evidence type="ECO:0000256" key="3">
    <source>
        <dbReference type="ARBA" id="ARBA00022970"/>
    </source>
</evidence>
<comment type="caution">
    <text evidence="4">The sequence shown here is derived from an EMBL/GenBank/DDBJ whole genome shotgun (WGS) entry which is preliminary data.</text>
</comment>
<dbReference type="Pfam" id="PF13458">
    <property type="entry name" value="Peripla_BP_6"/>
    <property type="match status" value="1"/>
</dbReference>
<evidence type="ECO:0000256" key="1">
    <source>
        <dbReference type="ARBA" id="ARBA00010062"/>
    </source>
</evidence>
<dbReference type="Proteomes" id="UP000028826">
    <property type="component" value="Unassembled WGS sequence"/>
</dbReference>
<sequence length="375" mass="39176">MDSRRIFLGVAAATALLTAIPATAQDKAPIKLGAILSTTGGLASLGLAERDGVLLGIKTVNARGGVAGHPLKLILEDDGSNPDAAMSKINMLAHSEGVVAVIGPSGIAQTVAIGAITQREELPVLAFTGLGPAVEAKRNCVLHLTPAQELNARALLSYVRDHGGKKIGVLHDSGYGQVVWGAMQKLGPEFGVDFVAVEKFELSATDATPQAAKVKAAEPDMVIVLSSNATGFRNLRQVGLSQPIVSVHGTALYDVVRAMGDAADNVVHAEFLIAEDPQPYQAEFVKAFEAEYGRPPKHLEAAGWDAVMAVTAALEKTGPEPEQGALCEALRGPWPGAFAAYDFSAADMGGLTLASFNYSLLTKGQFSRLPYRAAD</sequence>
<keyword evidence="5" id="KW-1185">Reference proteome</keyword>
<dbReference type="InterPro" id="IPR006311">
    <property type="entry name" value="TAT_signal"/>
</dbReference>
<keyword evidence="3" id="KW-0813">Transport</keyword>
<evidence type="ECO:0000256" key="2">
    <source>
        <dbReference type="ARBA" id="ARBA00022729"/>
    </source>
</evidence>
<keyword evidence="3" id="KW-0029">Amino-acid transport</keyword>
<dbReference type="PANTHER" id="PTHR30483:SF6">
    <property type="entry name" value="PERIPLASMIC BINDING PROTEIN OF ABC TRANSPORTER FOR NATURAL AMINO ACIDS"/>
    <property type="match status" value="1"/>
</dbReference>
<accession>A0A086Y6X4</accession>
<dbReference type="InterPro" id="IPR051010">
    <property type="entry name" value="BCAA_transport"/>
</dbReference>
<dbReference type="SUPFAM" id="SSF53822">
    <property type="entry name" value="Periplasmic binding protein-like I"/>
    <property type="match status" value="1"/>
</dbReference>
<dbReference type="PROSITE" id="PS51318">
    <property type="entry name" value="TAT"/>
    <property type="match status" value="1"/>
</dbReference>
<gene>
    <name evidence="4" type="ORF">CN97_14915</name>
</gene>
<dbReference type="OrthoDB" id="435355at2"/>
<dbReference type="EMBL" id="JGYG01000004">
    <property type="protein sequence ID" value="KFI30024.1"/>
    <property type="molecule type" value="Genomic_DNA"/>
</dbReference>
<dbReference type="AlphaFoldDB" id="A0A086Y6X4"/>
<evidence type="ECO:0000313" key="5">
    <source>
        <dbReference type="Proteomes" id="UP000028826"/>
    </source>
</evidence>
<evidence type="ECO:0000313" key="4">
    <source>
        <dbReference type="EMBL" id="KFI30024.1"/>
    </source>
</evidence>
<dbReference type="STRING" id="195105.CN97_14915"/>
<dbReference type="PANTHER" id="PTHR30483">
    <property type="entry name" value="LEUCINE-SPECIFIC-BINDING PROTEIN"/>
    <property type="match status" value="1"/>
</dbReference>
<dbReference type="InterPro" id="IPR028082">
    <property type="entry name" value="Peripla_BP_I"/>
</dbReference>
<dbReference type="Gene3D" id="3.40.50.2300">
    <property type="match status" value="2"/>
</dbReference>
<name>A0A086Y6X4_9RHOB</name>
<dbReference type="CDD" id="cd06333">
    <property type="entry name" value="PBP1_ABC_RPA1789-like"/>
    <property type="match status" value="1"/>
</dbReference>
<keyword evidence="2" id="KW-0732">Signal</keyword>
<dbReference type="InterPro" id="IPR028081">
    <property type="entry name" value="Leu-bd"/>
</dbReference>
<dbReference type="eggNOG" id="COG0683">
    <property type="taxonomic scope" value="Bacteria"/>
</dbReference>
<proteinExistence type="inferred from homology"/>
<reference evidence="4 5" key="1">
    <citation type="submission" date="2014-03" db="EMBL/GenBank/DDBJ databases">
        <title>Genome of Haematobacter massiliensis CCUG 47968.</title>
        <authorList>
            <person name="Wang D."/>
            <person name="Wang G."/>
        </authorList>
    </citation>
    <scope>NUCLEOTIDE SEQUENCE [LARGE SCALE GENOMIC DNA]</scope>
    <source>
        <strain evidence="4 5">CCUG 47968</strain>
    </source>
</reference>
<dbReference type="GO" id="GO:0006865">
    <property type="term" value="P:amino acid transport"/>
    <property type="evidence" value="ECO:0007669"/>
    <property type="project" value="UniProtKB-KW"/>
</dbReference>
<dbReference type="RefSeq" id="WP_035709961.1">
    <property type="nucleotide sequence ID" value="NZ_CAMIFG010000010.1"/>
</dbReference>